<dbReference type="AlphaFoldDB" id="A0ABD5YJN6"/>
<proteinExistence type="predicted"/>
<dbReference type="InterPro" id="IPR055081">
    <property type="entry name" value="NLP1-9_GAF"/>
</dbReference>
<comment type="caution">
    <text evidence="2">The sequence shown here is derived from an EMBL/GenBank/DDBJ whole genome shotgun (WGS) entry which is preliminary data.</text>
</comment>
<accession>A0ABD5YJN6</accession>
<organism evidence="2 3">
    <name type="scientific">Halocatena marina</name>
    <dbReference type="NCBI Taxonomy" id="2934937"/>
    <lineage>
        <taxon>Archaea</taxon>
        <taxon>Methanobacteriati</taxon>
        <taxon>Methanobacteriota</taxon>
        <taxon>Stenosarchaea group</taxon>
        <taxon>Halobacteria</taxon>
        <taxon>Halobacteriales</taxon>
        <taxon>Natronomonadaceae</taxon>
        <taxon>Halocatena</taxon>
    </lineage>
</organism>
<sequence length="124" mass="13702">MGGEVWTESNDGLEFLGAETGVDHTFAPFSAAARDRRFKRGEGLVGRVWNTKSPEWMENISKVSDSEFLRRNEARAVGLKATLSIPITAQNEVIAVFVFSMTESCEKNEWMVESLSSIAKEIGG</sequence>
<name>A0ABD5YJN6_9EURY</name>
<dbReference type="EMBL" id="JBHTAX010000001">
    <property type="protein sequence ID" value="MFC7189478.1"/>
    <property type="molecule type" value="Genomic_DNA"/>
</dbReference>
<dbReference type="Proteomes" id="UP001596417">
    <property type="component" value="Unassembled WGS sequence"/>
</dbReference>
<dbReference type="RefSeq" id="WP_390204958.1">
    <property type="nucleotide sequence ID" value="NZ_JBHTAX010000001.1"/>
</dbReference>
<evidence type="ECO:0000313" key="2">
    <source>
        <dbReference type="EMBL" id="MFC7189478.1"/>
    </source>
</evidence>
<gene>
    <name evidence="2" type="ORF">ACFQL7_06185</name>
</gene>
<evidence type="ECO:0000259" key="1">
    <source>
        <dbReference type="Pfam" id="PF22922"/>
    </source>
</evidence>
<dbReference type="SUPFAM" id="SSF55781">
    <property type="entry name" value="GAF domain-like"/>
    <property type="match status" value="1"/>
</dbReference>
<dbReference type="Gene3D" id="3.30.450.40">
    <property type="match status" value="1"/>
</dbReference>
<protein>
    <submittedName>
        <fullName evidence="2">GAF domain-containing protein</fullName>
    </submittedName>
</protein>
<keyword evidence="3" id="KW-1185">Reference proteome</keyword>
<dbReference type="InterPro" id="IPR029016">
    <property type="entry name" value="GAF-like_dom_sf"/>
</dbReference>
<evidence type="ECO:0000313" key="3">
    <source>
        <dbReference type="Proteomes" id="UP001596417"/>
    </source>
</evidence>
<reference evidence="2 3" key="1">
    <citation type="journal article" date="2019" name="Int. J. Syst. Evol. Microbiol.">
        <title>The Global Catalogue of Microorganisms (GCM) 10K type strain sequencing project: providing services to taxonomists for standard genome sequencing and annotation.</title>
        <authorList>
            <consortium name="The Broad Institute Genomics Platform"/>
            <consortium name="The Broad Institute Genome Sequencing Center for Infectious Disease"/>
            <person name="Wu L."/>
            <person name="Ma J."/>
        </authorList>
    </citation>
    <scope>NUCLEOTIDE SEQUENCE [LARGE SCALE GENOMIC DNA]</scope>
    <source>
        <strain evidence="2 3">RDMS1</strain>
    </source>
</reference>
<feature type="domain" description="NLP1-9 GAF" evidence="1">
    <location>
        <begin position="22"/>
        <end position="121"/>
    </location>
</feature>
<dbReference type="Pfam" id="PF22922">
    <property type="entry name" value="GAF_NLP"/>
    <property type="match status" value="1"/>
</dbReference>